<evidence type="ECO:0000256" key="5">
    <source>
        <dbReference type="ARBA" id="ARBA00021901"/>
    </source>
</evidence>
<dbReference type="Proteomes" id="UP000214975">
    <property type="component" value="Chromosome"/>
</dbReference>
<dbReference type="GO" id="GO:0008734">
    <property type="term" value="F:L-aspartate oxidase activity"/>
    <property type="evidence" value="ECO:0007669"/>
    <property type="project" value="UniProtKB-UniRule"/>
</dbReference>
<dbReference type="PANTHER" id="PTHR42716">
    <property type="entry name" value="L-ASPARTATE OXIDASE"/>
    <property type="match status" value="1"/>
</dbReference>
<dbReference type="GO" id="GO:0033765">
    <property type="term" value="F:steroid dehydrogenase activity, acting on the CH-CH group of donors"/>
    <property type="evidence" value="ECO:0007669"/>
    <property type="project" value="UniProtKB-ARBA"/>
</dbReference>
<dbReference type="InterPro" id="IPR036188">
    <property type="entry name" value="FAD/NAD-bd_sf"/>
</dbReference>
<dbReference type="SUPFAM" id="SSF56425">
    <property type="entry name" value="Succinate dehydrogenase/fumarate reductase flavoprotein, catalytic domain"/>
    <property type="match status" value="1"/>
</dbReference>
<dbReference type="Gene3D" id="3.50.50.60">
    <property type="entry name" value="FAD/NAD(P)-binding domain"/>
    <property type="match status" value="1"/>
</dbReference>
<dbReference type="Gene3D" id="3.90.700.10">
    <property type="entry name" value="Succinate dehydrogenase/fumarate reductase flavoprotein, catalytic domain"/>
    <property type="match status" value="1"/>
</dbReference>
<dbReference type="SUPFAM" id="SSF51905">
    <property type="entry name" value="FAD/NAD(P)-binding domain"/>
    <property type="match status" value="1"/>
</dbReference>
<feature type="domain" description="Fumarate reductase/succinate dehydrogenase flavoprotein-like C-terminal" evidence="15">
    <location>
        <begin position="430"/>
        <end position="517"/>
    </location>
</feature>
<comment type="function">
    <text evidence="13">Catalyzes the oxidation of L-aspartate to iminoaspartate.</text>
</comment>
<evidence type="ECO:0000313" key="17">
    <source>
        <dbReference type="Proteomes" id="UP000214975"/>
    </source>
</evidence>
<evidence type="ECO:0000256" key="2">
    <source>
        <dbReference type="ARBA" id="ARBA00004950"/>
    </source>
</evidence>
<dbReference type="Pfam" id="PF02910">
    <property type="entry name" value="Succ_DH_flav_C"/>
    <property type="match status" value="1"/>
</dbReference>
<evidence type="ECO:0000256" key="7">
    <source>
        <dbReference type="ARBA" id="ARBA00022642"/>
    </source>
</evidence>
<dbReference type="PIRSF" id="PIRSF000171">
    <property type="entry name" value="SDHA_APRA_LASPO"/>
    <property type="match status" value="1"/>
</dbReference>
<dbReference type="InterPro" id="IPR037099">
    <property type="entry name" value="Fum_R/Succ_DH_flav-like_C_sf"/>
</dbReference>
<evidence type="ECO:0000256" key="4">
    <source>
        <dbReference type="ARBA" id="ARBA00012173"/>
    </source>
</evidence>
<accession>A0A223I0D7</accession>
<dbReference type="InterPro" id="IPR015939">
    <property type="entry name" value="Fum_Rdtase/Succ_DH_flav-like_C"/>
</dbReference>
<evidence type="ECO:0000256" key="11">
    <source>
        <dbReference type="NCBIfam" id="TIGR00551"/>
    </source>
</evidence>
<evidence type="ECO:0000256" key="9">
    <source>
        <dbReference type="ARBA" id="ARBA00023002"/>
    </source>
</evidence>
<evidence type="ECO:0000259" key="14">
    <source>
        <dbReference type="Pfam" id="PF00890"/>
    </source>
</evidence>
<dbReference type="EC" id="1.4.3.16" evidence="4 11"/>
<evidence type="ECO:0000313" key="16">
    <source>
        <dbReference type="EMBL" id="AST58107.1"/>
    </source>
</evidence>
<comment type="pathway">
    <text evidence="2 13">Cofactor biosynthesis; NAD(+) biosynthesis; iminoaspartate from L-aspartate (oxidase route): step 1/1.</text>
</comment>
<keyword evidence="9 13" id="KW-0560">Oxidoreductase</keyword>
<keyword evidence="6 13" id="KW-0285">Flavoprotein</keyword>
<comment type="catalytic activity">
    <reaction evidence="10">
        <text>L-aspartate + O2 = iminosuccinate + H2O2</text>
        <dbReference type="Rhea" id="RHEA:25876"/>
        <dbReference type="ChEBI" id="CHEBI:15379"/>
        <dbReference type="ChEBI" id="CHEBI:16240"/>
        <dbReference type="ChEBI" id="CHEBI:29991"/>
        <dbReference type="ChEBI" id="CHEBI:77875"/>
        <dbReference type="EC" id="1.4.3.16"/>
    </reaction>
    <physiologicalReaction direction="left-to-right" evidence="10">
        <dbReference type="Rhea" id="RHEA:25877"/>
    </physiologicalReaction>
</comment>
<dbReference type="GO" id="GO:0034628">
    <property type="term" value="P:'de novo' NAD+ biosynthetic process from L-aspartate"/>
    <property type="evidence" value="ECO:0007669"/>
    <property type="project" value="TreeGrafter"/>
</dbReference>
<sequence length="534" mass="59647">MSYSVNFDSNDIESFISDYVIVGSGIAGLNAAYLAKDYGEVFLITKDKLSDSNSSLAQGGIACVMSEIDSFKSHIDDTIYAGAGLCDKAAVEILVKEAPSNIHRLLNIGVDFDKKDGKLELGREGAHSHNRIIHAGDYTGREIIDSLIDALSGVKIFEDTLALDLLVEDNTVKGILAKDLDDARYFIVWAKVVILATGGAGNLFLNTTNPKTSTGDGISIAARQGAVLKDMEFMQFHPTALHGKTRERFLISEAVRGEGGILRNEKGVRFMPFYHKLNELAPRDIVSRAILSEINKSNLDYVYLDVSNIGKDVFKKRFPLIYSKLEEMGIDIEKDYIPVSPAAHYYMGGIMTDLNGETTIKRLYACGECACTGVQGANRLASNSLLEGLVFSTRAVNDSKKYLNVKVTPSHFFNNNKVDREIDVEKIKYELQYLMEQNAGIIRSESSLKAMLNWIMLHGSILDINADDRDKSELLSLYTISKYMVMSALLRKESRGSHYRLEYPERNEMYRKHILIKGDEIYFDRQIDSAKINR</sequence>
<dbReference type="PANTHER" id="PTHR42716:SF2">
    <property type="entry name" value="L-ASPARTATE OXIDASE, CHLOROPLASTIC"/>
    <property type="match status" value="1"/>
</dbReference>
<dbReference type="PRINTS" id="PR00368">
    <property type="entry name" value="FADPNR"/>
</dbReference>
<keyword evidence="8 13" id="KW-0274">FAD</keyword>
<evidence type="ECO:0000256" key="6">
    <source>
        <dbReference type="ARBA" id="ARBA00022630"/>
    </source>
</evidence>
<evidence type="ECO:0000256" key="1">
    <source>
        <dbReference type="ARBA" id="ARBA00001974"/>
    </source>
</evidence>
<evidence type="ECO:0000256" key="3">
    <source>
        <dbReference type="ARBA" id="ARBA00008562"/>
    </source>
</evidence>
<dbReference type="SUPFAM" id="SSF46977">
    <property type="entry name" value="Succinate dehydrogenase/fumarate reductase flavoprotein C-terminal domain"/>
    <property type="match status" value="1"/>
</dbReference>
<evidence type="ECO:0000256" key="10">
    <source>
        <dbReference type="ARBA" id="ARBA00048305"/>
    </source>
</evidence>
<feature type="domain" description="FAD-dependent oxidoreductase 2 FAD-binding" evidence="14">
    <location>
        <begin position="18"/>
        <end position="385"/>
    </location>
</feature>
<comment type="cofactor">
    <cofactor evidence="1 13">
        <name>FAD</name>
        <dbReference type="ChEBI" id="CHEBI:57692"/>
    </cofactor>
</comment>
<dbReference type="UniPathway" id="UPA00253">
    <property type="reaction ID" value="UER00326"/>
</dbReference>
<dbReference type="GO" id="GO:0005737">
    <property type="term" value="C:cytoplasm"/>
    <property type="evidence" value="ECO:0007669"/>
    <property type="project" value="UniProtKB-SubCell"/>
</dbReference>
<dbReference type="InterPro" id="IPR027477">
    <property type="entry name" value="Succ_DH/fumarate_Rdtase_cat_sf"/>
</dbReference>
<dbReference type="InterPro" id="IPR003953">
    <property type="entry name" value="FAD-dep_OxRdtase_2_FAD-bd"/>
</dbReference>
<evidence type="ECO:0000256" key="8">
    <source>
        <dbReference type="ARBA" id="ARBA00022827"/>
    </source>
</evidence>
<evidence type="ECO:0000256" key="12">
    <source>
        <dbReference type="PIRSR" id="PIRSR000171-1"/>
    </source>
</evidence>
<dbReference type="RefSeq" id="WP_094397553.1">
    <property type="nucleotide sequence ID" value="NZ_CP016893.1"/>
</dbReference>
<reference evidence="16 17" key="1">
    <citation type="submission" date="2016-08" db="EMBL/GenBank/DDBJ databases">
        <title>A novel genetic cassette of butanologenic Thermoanaerobacterium thermosaccharolyticum that directly convert cellulose to butanol.</title>
        <authorList>
            <person name="Li T."/>
            <person name="He J."/>
        </authorList>
    </citation>
    <scope>NUCLEOTIDE SEQUENCE [LARGE SCALE GENOMIC DNA]</scope>
    <source>
        <strain evidence="16 17">TG57</strain>
    </source>
</reference>
<organism evidence="16 17">
    <name type="scientific">Thermoanaerobacterium thermosaccharolyticum</name>
    <name type="common">Clostridium thermosaccharolyticum</name>
    <dbReference type="NCBI Taxonomy" id="1517"/>
    <lineage>
        <taxon>Bacteria</taxon>
        <taxon>Bacillati</taxon>
        <taxon>Bacillota</taxon>
        <taxon>Clostridia</taxon>
        <taxon>Thermoanaerobacterales</taxon>
        <taxon>Thermoanaerobacteraceae</taxon>
        <taxon>Thermoanaerobacterium</taxon>
    </lineage>
</organism>
<name>A0A223I0D7_THETR</name>
<dbReference type="EMBL" id="CP016893">
    <property type="protein sequence ID" value="AST58107.1"/>
    <property type="molecule type" value="Genomic_DNA"/>
</dbReference>
<dbReference type="NCBIfam" id="TIGR00551">
    <property type="entry name" value="nadB"/>
    <property type="match status" value="1"/>
</dbReference>
<evidence type="ECO:0000256" key="13">
    <source>
        <dbReference type="RuleBase" id="RU362049"/>
    </source>
</evidence>
<proteinExistence type="inferred from homology"/>
<gene>
    <name evidence="16" type="ORF">Thert_02173</name>
</gene>
<comment type="similarity">
    <text evidence="3 13">Belongs to the FAD-dependent oxidoreductase 2 family. NadB subfamily.</text>
</comment>
<comment type="subcellular location">
    <subcellularLocation>
        <location evidence="13">Cytoplasm</location>
    </subcellularLocation>
</comment>
<keyword evidence="7 13" id="KW-0662">Pyridine nucleotide biosynthesis</keyword>
<dbReference type="InterPro" id="IPR005288">
    <property type="entry name" value="NadB"/>
</dbReference>
<dbReference type="Gene3D" id="1.20.58.100">
    <property type="entry name" value="Fumarate reductase/succinate dehydrogenase flavoprotein-like, C-terminal domain"/>
    <property type="match status" value="1"/>
</dbReference>
<dbReference type="Pfam" id="PF00890">
    <property type="entry name" value="FAD_binding_2"/>
    <property type="match status" value="1"/>
</dbReference>
<dbReference type="FunFam" id="3.90.700.10:FF:000002">
    <property type="entry name" value="L-aspartate oxidase"/>
    <property type="match status" value="1"/>
</dbReference>
<evidence type="ECO:0000259" key="15">
    <source>
        <dbReference type="Pfam" id="PF02910"/>
    </source>
</evidence>
<protein>
    <recommendedName>
        <fullName evidence="5 11">L-aspartate oxidase</fullName>
        <ecNumber evidence="4 11">1.4.3.16</ecNumber>
    </recommendedName>
</protein>
<feature type="active site" description="Proton acceptor" evidence="12">
    <location>
        <position position="283"/>
    </location>
</feature>
<dbReference type="AlphaFoldDB" id="A0A223I0D7"/>